<dbReference type="Proteomes" id="UP000054423">
    <property type="component" value="Unassembled WGS sequence"/>
</dbReference>
<dbReference type="PANTHER" id="PTHR31131">
    <property type="entry name" value="CHROMOSOME 1, WHOLE GENOME SHOTGUN SEQUENCE"/>
    <property type="match status" value="1"/>
</dbReference>
<name>W2NI18_PHYNI</name>
<evidence type="ECO:0000256" key="1">
    <source>
        <dbReference type="SAM" id="MobiDB-lite"/>
    </source>
</evidence>
<dbReference type="VEuPathDB" id="FungiDB:PPTG_09956"/>
<dbReference type="Gene3D" id="3.30.2130.10">
    <property type="entry name" value="VC0802-like"/>
    <property type="match status" value="2"/>
</dbReference>
<reference evidence="5" key="3">
    <citation type="submission" date="2013-11" db="EMBL/GenBank/DDBJ databases">
        <title>The Genome Sequence of Phytophthora parasitica IAC_01/95.</title>
        <authorList>
            <consortium name="The Broad Institute Genomics Platform"/>
            <person name="Russ C."/>
            <person name="Tyler B."/>
            <person name="Panabieres F."/>
            <person name="Shan W."/>
            <person name="Tripathy S."/>
            <person name="Grunwald N."/>
            <person name="Machado M."/>
            <person name="Johnson C.S."/>
            <person name="Arredondo F."/>
            <person name="Hong C."/>
            <person name="Coffey M."/>
            <person name="Young S.K."/>
            <person name="Zeng Q."/>
            <person name="Gargeya S."/>
            <person name="Fitzgerald M."/>
            <person name="Abouelleil A."/>
            <person name="Alvarado L."/>
            <person name="Chapman S.B."/>
            <person name="Gainer-Dewar J."/>
            <person name="Goldberg J."/>
            <person name="Griggs A."/>
            <person name="Gujja S."/>
            <person name="Hansen M."/>
            <person name="Howarth C."/>
            <person name="Imamovic A."/>
            <person name="Ireland A."/>
            <person name="Larimer J."/>
            <person name="McCowan C."/>
            <person name="Murphy C."/>
            <person name="Pearson M."/>
            <person name="Poon T.W."/>
            <person name="Priest M."/>
            <person name="Roberts A."/>
            <person name="Saif S."/>
            <person name="Shea T."/>
            <person name="Sykes S."/>
            <person name="Wortman J."/>
            <person name="Nusbaum C."/>
            <person name="Birren B."/>
        </authorList>
    </citation>
    <scope>NUCLEOTIDE SEQUENCE [LARGE SCALE GENOMIC DNA]</scope>
    <source>
        <strain evidence="5">IAC_01/95</strain>
    </source>
</reference>
<dbReference type="InterPro" id="IPR027795">
    <property type="entry name" value="CASTOR_ACT_dom"/>
</dbReference>
<evidence type="ECO:0000313" key="5">
    <source>
        <dbReference type="EMBL" id="ETM48277.1"/>
    </source>
</evidence>
<dbReference type="EMBL" id="KI692433">
    <property type="protein sequence ID" value="ETM48277.1"/>
    <property type="molecule type" value="Genomic_DNA"/>
</dbReference>
<dbReference type="PANTHER" id="PTHR31131:SF6">
    <property type="entry name" value="CASTOR ACT DOMAIN-CONTAINING PROTEIN"/>
    <property type="match status" value="1"/>
</dbReference>
<protein>
    <recommendedName>
        <fullName evidence="2">CASTOR ACT domain-containing protein</fullName>
    </recommendedName>
</protein>
<evidence type="ECO:0000313" key="3">
    <source>
        <dbReference type="EMBL" id="ETK88492.1"/>
    </source>
</evidence>
<organism evidence="5">
    <name type="scientific">Phytophthora nicotianae</name>
    <name type="common">Potato buckeye rot agent</name>
    <name type="synonym">Phytophthora parasitica</name>
    <dbReference type="NCBI Taxonomy" id="4792"/>
    <lineage>
        <taxon>Eukaryota</taxon>
        <taxon>Sar</taxon>
        <taxon>Stramenopiles</taxon>
        <taxon>Oomycota</taxon>
        <taxon>Peronosporomycetes</taxon>
        <taxon>Peronosporales</taxon>
        <taxon>Peronosporaceae</taxon>
        <taxon>Phytophthora</taxon>
    </lineage>
</organism>
<dbReference type="Proteomes" id="UP000054532">
    <property type="component" value="Unassembled WGS sequence"/>
</dbReference>
<feature type="region of interest" description="Disordered" evidence="1">
    <location>
        <begin position="1"/>
        <end position="21"/>
    </location>
</feature>
<sequence>MPILRRSSQPTNDRPTPTTSMDIVTTSNFHATLLPGLVSVVFVPAEHIRHGSWPLLNLLLYSGCSFDENEGGCVRTESHVCRSKQTEIFSIVSDREGTTLFMDPSGIDMFKRAGMEDFITVAPQSWRAIQIHLGPMVAEFPGVVSFLSKLLADDHISILNMSTYDTDVIFVQELHLEAAISCLQSKLSRGLHGLKEAKDAENALSDREISPNDAAESSGETVSASRVGDGQYLTVYPDSLVLVRLQKDALRASAYGLTQLVLLSTGSASTEGDGEPLGETEEMSFWCLCETAEEVSLIMDERCLPSFEKESLIVSPDRWRAIKLSGRAYGFDETGVVAVMSGCTTDAQVLNVSCFGSNVAFVLDDMLNDAIETLCSSLDISRVER</sequence>
<gene>
    <name evidence="5" type="ORF">L914_07155</name>
    <name evidence="3" type="ORF">L915_07255</name>
    <name evidence="4" type="ORF">L917_07089</name>
</gene>
<dbReference type="Pfam" id="PF13840">
    <property type="entry name" value="ACT_7"/>
    <property type="match status" value="2"/>
</dbReference>
<feature type="region of interest" description="Disordered" evidence="1">
    <location>
        <begin position="202"/>
        <end position="223"/>
    </location>
</feature>
<dbReference type="InterPro" id="IPR051719">
    <property type="entry name" value="CASTOR_mTORC1"/>
</dbReference>
<dbReference type="Proteomes" id="UP000053236">
    <property type="component" value="Unassembled WGS sequence"/>
</dbReference>
<reference evidence="3" key="2">
    <citation type="submission" date="2013-11" db="EMBL/GenBank/DDBJ databases">
        <title>The Genome Sequence of Phytophthora parasitica CJ02B3.</title>
        <authorList>
            <consortium name="The Broad Institute Genomics Platform"/>
            <person name="Russ C."/>
            <person name="Tyler B."/>
            <person name="Panabieres F."/>
            <person name="Shan W."/>
            <person name="Tripathy S."/>
            <person name="Grunwald N."/>
            <person name="Machado M."/>
            <person name="Johnson C.S."/>
            <person name="Arredondo F."/>
            <person name="Hong C."/>
            <person name="Coffey M."/>
            <person name="Young S.K."/>
            <person name="Zeng Q."/>
            <person name="Gargeya S."/>
            <person name="Fitzgerald M."/>
            <person name="Abouelleil A."/>
            <person name="Alvarado L."/>
            <person name="Chapman S.B."/>
            <person name="Gainer-Dewar J."/>
            <person name="Goldberg J."/>
            <person name="Griggs A."/>
            <person name="Gujja S."/>
            <person name="Hansen M."/>
            <person name="Howarth C."/>
            <person name="Imamovic A."/>
            <person name="Ireland A."/>
            <person name="Larimer J."/>
            <person name="McCowan C."/>
            <person name="Murphy C."/>
            <person name="Pearson M."/>
            <person name="Poon T.W."/>
            <person name="Priest M."/>
            <person name="Roberts A."/>
            <person name="Saif S."/>
            <person name="Shea T."/>
            <person name="Sykes S."/>
            <person name="Wortman J."/>
            <person name="Nusbaum C."/>
            <person name="Birren B."/>
        </authorList>
    </citation>
    <scope>NUCLEOTIDE SEQUENCE [LARGE SCALE GENOMIC DNA]</scope>
    <source>
        <strain evidence="3">CJ02B3</strain>
    </source>
</reference>
<dbReference type="InterPro" id="IPR045865">
    <property type="entry name" value="ACT-like_dom_sf"/>
</dbReference>
<dbReference type="OrthoDB" id="74558at2759"/>
<dbReference type="EMBL" id="KI685887">
    <property type="protein sequence ID" value="ETK88492.1"/>
    <property type="molecule type" value="Genomic_DNA"/>
</dbReference>
<accession>W2NI18</accession>
<proteinExistence type="predicted"/>
<dbReference type="AlphaFoldDB" id="W2NI18"/>
<dbReference type="SUPFAM" id="SSF55021">
    <property type="entry name" value="ACT-like"/>
    <property type="match status" value="1"/>
</dbReference>
<dbReference type="EMBL" id="KI679208">
    <property type="protein sequence ID" value="ETL95044.1"/>
    <property type="molecule type" value="Genomic_DNA"/>
</dbReference>
<feature type="domain" description="CASTOR ACT" evidence="2">
    <location>
        <begin position="315"/>
        <end position="375"/>
    </location>
</feature>
<evidence type="ECO:0000313" key="4">
    <source>
        <dbReference type="EMBL" id="ETL95044.1"/>
    </source>
</evidence>
<feature type="domain" description="CASTOR ACT" evidence="2">
    <location>
        <begin position="122"/>
        <end position="184"/>
    </location>
</feature>
<reference evidence="4" key="1">
    <citation type="submission" date="2013-11" db="EMBL/GenBank/DDBJ databases">
        <title>The Genome Sequence of Phytophthora parasitica CHvinca01.</title>
        <authorList>
            <consortium name="The Broad Institute Genomics Platform"/>
            <person name="Russ C."/>
            <person name="Tyler B."/>
            <person name="Panabieres F."/>
            <person name="Shan W."/>
            <person name="Tripathy S."/>
            <person name="Grunwald N."/>
            <person name="Machado M."/>
            <person name="Johnson C.S."/>
            <person name="Arredondo F."/>
            <person name="Hong C."/>
            <person name="Coffey M."/>
            <person name="Young S.K."/>
            <person name="Zeng Q."/>
            <person name="Gargeya S."/>
            <person name="Fitzgerald M."/>
            <person name="Abouelleil A."/>
            <person name="Alvarado L."/>
            <person name="Chapman S.B."/>
            <person name="Gainer-Dewar J."/>
            <person name="Goldberg J."/>
            <person name="Griggs A."/>
            <person name="Gujja S."/>
            <person name="Hansen M."/>
            <person name="Howarth C."/>
            <person name="Imamovic A."/>
            <person name="Ireland A."/>
            <person name="Larimer J."/>
            <person name="McCowan C."/>
            <person name="Murphy C."/>
            <person name="Pearson M."/>
            <person name="Poon T.W."/>
            <person name="Priest M."/>
            <person name="Roberts A."/>
            <person name="Saif S."/>
            <person name="Shea T."/>
            <person name="Sykes S."/>
            <person name="Wortman J."/>
            <person name="Nusbaum C."/>
            <person name="Birren B."/>
        </authorList>
    </citation>
    <scope>NUCLEOTIDE SEQUENCE [LARGE SCALE GENOMIC DNA]</scope>
    <source>
        <strain evidence="4">CHvinca01</strain>
    </source>
</reference>
<evidence type="ECO:0000259" key="2">
    <source>
        <dbReference type="Pfam" id="PF13840"/>
    </source>
</evidence>